<sequence length="125" mass="13753">MKTRLIGLLLLTVGAVYAQDVKTSGSGIEITHKPAAELPAQYKADVPKPRKPYTVRYTCPEAGRVYVIFDNAQQTATLEMGNTTRYLKQGMSASGARYVNSDESYVFWIKGKEATINGRETCVAD</sequence>
<dbReference type="InterPro" id="IPR018660">
    <property type="entry name" value="MliC"/>
</dbReference>
<dbReference type="Pfam" id="PF09864">
    <property type="entry name" value="MliC"/>
    <property type="match status" value="1"/>
</dbReference>
<proteinExistence type="predicted"/>
<reference evidence="2" key="1">
    <citation type="submission" date="2020-01" db="EMBL/GenBank/DDBJ databases">
        <title>Phosphoaccumulans saitamaens gen. nov., sp. nov., a polyphosphate accumulating bacterium isolated from surface river water.</title>
        <authorList>
            <person name="Watanabe K."/>
            <person name="Suda W."/>
        </authorList>
    </citation>
    <scope>NUCLEOTIDE SEQUENCE [LARGE SCALE GENOMIC DNA]</scope>
    <source>
        <strain evidence="2">ICHIAU1</strain>
    </source>
</reference>
<gene>
    <name evidence="1" type="ORF">ICHIAU1_16670</name>
</gene>
<dbReference type="AlphaFoldDB" id="A0A679I4F0"/>
<dbReference type="Proteomes" id="UP000463961">
    <property type="component" value="Chromosome"/>
</dbReference>
<name>A0A679I4F0_9RHOO</name>
<protein>
    <submittedName>
        <fullName evidence="1">Uncharacterized protein</fullName>
    </submittedName>
</protein>
<dbReference type="Gene3D" id="2.40.128.200">
    <property type="match status" value="1"/>
</dbReference>
<evidence type="ECO:0000313" key="1">
    <source>
        <dbReference type="EMBL" id="BBU69384.1"/>
    </source>
</evidence>
<organism evidence="1 2">
    <name type="scientific">Fluviibacter phosphoraccumulans</name>
    <dbReference type="NCBI Taxonomy" id="1751046"/>
    <lineage>
        <taxon>Bacteria</taxon>
        <taxon>Pseudomonadati</taxon>
        <taxon>Pseudomonadota</taxon>
        <taxon>Betaproteobacteria</taxon>
        <taxon>Rhodocyclales</taxon>
        <taxon>Fluviibacteraceae</taxon>
        <taxon>Fluviibacter</taxon>
    </lineage>
</organism>
<keyword evidence="2" id="KW-1185">Reference proteome</keyword>
<dbReference type="InterPro" id="IPR036328">
    <property type="entry name" value="MliC_sf"/>
</dbReference>
<dbReference type="EMBL" id="AP022345">
    <property type="protein sequence ID" value="BBU69384.1"/>
    <property type="molecule type" value="Genomic_DNA"/>
</dbReference>
<dbReference type="SUPFAM" id="SSF141488">
    <property type="entry name" value="YdhA-like"/>
    <property type="match status" value="1"/>
</dbReference>
<dbReference type="RefSeq" id="WP_202930680.1">
    <property type="nucleotide sequence ID" value="NZ_AP019011.1"/>
</dbReference>
<evidence type="ECO:0000313" key="2">
    <source>
        <dbReference type="Proteomes" id="UP000463961"/>
    </source>
</evidence>
<accession>A0A679I4F0</accession>